<reference evidence="2" key="1">
    <citation type="submission" date="2021-01" db="EMBL/GenBank/DDBJ databases">
        <authorList>
            <person name="Corre E."/>
            <person name="Pelletier E."/>
            <person name="Niang G."/>
            <person name="Scheremetjew M."/>
            <person name="Finn R."/>
            <person name="Kale V."/>
            <person name="Holt S."/>
            <person name="Cochrane G."/>
            <person name="Meng A."/>
            <person name="Brown T."/>
            <person name="Cohen L."/>
        </authorList>
    </citation>
    <scope>NUCLEOTIDE SEQUENCE</scope>
    <source>
        <strain evidence="2">CCMP1594</strain>
    </source>
</reference>
<feature type="transmembrane region" description="Helical" evidence="1">
    <location>
        <begin position="60"/>
        <end position="80"/>
    </location>
</feature>
<name>A0A7S4FMY2_9EUGL</name>
<keyword evidence="1" id="KW-1133">Transmembrane helix</keyword>
<dbReference type="AlphaFoldDB" id="A0A7S4FMY2"/>
<gene>
    <name evidence="2" type="ORF">EGYM00163_LOCUS15661</name>
</gene>
<organism evidence="2">
    <name type="scientific">Eutreptiella gymnastica</name>
    <dbReference type="NCBI Taxonomy" id="73025"/>
    <lineage>
        <taxon>Eukaryota</taxon>
        <taxon>Discoba</taxon>
        <taxon>Euglenozoa</taxon>
        <taxon>Euglenida</taxon>
        <taxon>Spirocuta</taxon>
        <taxon>Euglenophyceae</taxon>
        <taxon>Eutreptiales</taxon>
        <taxon>Eutreptiaceae</taxon>
        <taxon>Eutreptiella</taxon>
    </lineage>
</organism>
<evidence type="ECO:0000313" key="2">
    <source>
        <dbReference type="EMBL" id="CAE0804537.1"/>
    </source>
</evidence>
<sequence>MANLLKPSKEEEKVLKLPSNIELCNRLDKKLKKMKEKDAWPGIKYKEEEMAMSDSVKQRVVHGAAAGLGVILGFGVLQRFVTGPLTVTRTPFLMGLQVALVCGSVIVVNDYEQQQLMPRLSEIEHSVTLDELCPHYLKHQEHYRRDIYSSTFSACEKYCKRKGTYREIMGLQQQQ</sequence>
<evidence type="ECO:0000256" key="1">
    <source>
        <dbReference type="SAM" id="Phobius"/>
    </source>
</evidence>
<accession>A0A7S4FMY2</accession>
<feature type="transmembrane region" description="Helical" evidence="1">
    <location>
        <begin position="92"/>
        <end position="111"/>
    </location>
</feature>
<protein>
    <submittedName>
        <fullName evidence="2">Uncharacterized protein</fullName>
    </submittedName>
</protein>
<keyword evidence="1" id="KW-0812">Transmembrane</keyword>
<proteinExistence type="predicted"/>
<keyword evidence="1" id="KW-0472">Membrane</keyword>
<dbReference type="EMBL" id="HBJA01045167">
    <property type="protein sequence ID" value="CAE0804537.1"/>
    <property type="molecule type" value="Transcribed_RNA"/>
</dbReference>